<dbReference type="AlphaFoldDB" id="A0A0F9W987"/>
<name>A0A0F9W987_9ZZZZ</name>
<comment type="caution">
    <text evidence="1">The sequence shown here is derived from an EMBL/GenBank/DDBJ whole genome shotgun (WGS) entry which is preliminary data.</text>
</comment>
<evidence type="ECO:0000313" key="1">
    <source>
        <dbReference type="EMBL" id="KKN74643.1"/>
    </source>
</evidence>
<sequence length="201" mass="23806">MIKRLYYFFKSYFEKKPEVKDPIIKVFSIEGVNYYKFKDISKVKCQRALTCNDFWNELSMRTTRDFLIKHTKAMETVLTDNTKIDIGKLFKLNQQLQERLEMIYETDIIYKIASVMFFTKDENILDYDDLLGREKIDLFKRQDREDERMGFFFGTLFKSIIGSTDMSDKDLATYMTVGSQITTEHLKTISTILSKKNAMSV</sequence>
<organism evidence="1">
    <name type="scientific">marine sediment metagenome</name>
    <dbReference type="NCBI Taxonomy" id="412755"/>
    <lineage>
        <taxon>unclassified sequences</taxon>
        <taxon>metagenomes</taxon>
        <taxon>ecological metagenomes</taxon>
    </lineage>
</organism>
<reference evidence="1" key="1">
    <citation type="journal article" date="2015" name="Nature">
        <title>Complex archaea that bridge the gap between prokaryotes and eukaryotes.</title>
        <authorList>
            <person name="Spang A."/>
            <person name="Saw J.H."/>
            <person name="Jorgensen S.L."/>
            <person name="Zaremba-Niedzwiedzka K."/>
            <person name="Martijn J."/>
            <person name="Lind A.E."/>
            <person name="van Eijk R."/>
            <person name="Schleper C."/>
            <person name="Guy L."/>
            <person name="Ettema T.J."/>
        </authorList>
    </citation>
    <scope>NUCLEOTIDE SEQUENCE</scope>
</reference>
<gene>
    <name evidence="1" type="ORF">LCGC14_0388450</name>
</gene>
<protein>
    <submittedName>
        <fullName evidence="1">Uncharacterized protein</fullName>
    </submittedName>
</protein>
<accession>A0A0F9W987</accession>
<proteinExistence type="predicted"/>
<dbReference type="EMBL" id="LAZR01000322">
    <property type="protein sequence ID" value="KKN74643.1"/>
    <property type="molecule type" value="Genomic_DNA"/>
</dbReference>